<reference evidence="1 2" key="1">
    <citation type="submission" date="2024-02" db="EMBL/GenBank/DDBJ databases">
        <title>Chromosome-level genome assembly of the Eurasian Minnow (Phoxinus phoxinus).</title>
        <authorList>
            <person name="Oriowo T.O."/>
            <person name="Martin S."/>
            <person name="Stange M."/>
            <person name="Chrysostomakis Y."/>
            <person name="Brown T."/>
            <person name="Winkler S."/>
            <person name="Kukowka S."/>
            <person name="Myers E.W."/>
            <person name="Bohne A."/>
        </authorList>
    </citation>
    <scope>NUCLEOTIDE SEQUENCE [LARGE SCALE GENOMIC DNA]</scope>
    <source>
        <strain evidence="1">ZFMK-TIS-60720</strain>
        <tissue evidence="1">Whole Organism</tissue>
    </source>
</reference>
<dbReference type="Proteomes" id="UP001364617">
    <property type="component" value="Unassembled WGS sequence"/>
</dbReference>
<evidence type="ECO:0000313" key="1">
    <source>
        <dbReference type="EMBL" id="KAK7121806.1"/>
    </source>
</evidence>
<name>A0AAN9C5G7_9TELE</name>
<proteinExistence type="predicted"/>
<organism evidence="1 2">
    <name type="scientific">Phoxinus phoxinus</name>
    <name type="common">Eurasian minnow</name>
    <dbReference type="NCBI Taxonomy" id="58324"/>
    <lineage>
        <taxon>Eukaryota</taxon>
        <taxon>Metazoa</taxon>
        <taxon>Chordata</taxon>
        <taxon>Craniata</taxon>
        <taxon>Vertebrata</taxon>
        <taxon>Euteleostomi</taxon>
        <taxon>Actinopterygii</taxon>
        <taxon>Neopterygii</taxon>
        <taxon>Teleostei</taxon>
        <taxon>Ostariophysi</taxon>
        <taxon>Cypriniformes</taxon>
        <taxon>Leuciscidae</taxon>
        <taxon>Phoxininae</taxon>
        <taxon>Phoxinus</taxon>
    </lineage>
</organism>
<evidence type="ECO:0000313" key="2">
    <source>
        <dbReference type="Proteomes" id="UP001364617"/>
    </source>
</evidence>
<comment type="caution">
    <text evidence="1">The sequence shown here is derived from an EMBL/GenBank/DDBJ whole genome shotgun (WGS) entry which is preliminary data.</text>
</comment>
<dbReference type="EMBL" id="JAYKXH010000025">
    <property type="protein sequence ID" value="KAK7121806.1"/>
    <property type="molecule type" value="Genomic_DNA"/>
</dbReference>
<accession>A0AAN9C5G7</accession>
<keyword evidence="2" id="KW-1185">Reference proteome</keyword>
<dbReference type="AlphaFoldDB" id="A0AAN9C5G7"/>
<sequence>MVFGPIRRPDTKTFPKGTPSARVCVGVFMRVGSRWITDASASSSSRLCFVRSPDRISISGYNPAPVDTDAHCHGHIPLPLNIRFICCGIFH</sequence>
<protein>
    <submittedName>
        <fullName evidence="1">Uncharacterized protein</fullName>
    </submittedName>
</protein>
<gene>
    <name evidence="1" type="ORF">R3I93_022785</name>
</gene>